<keyword evidence="3" id="KW-1185">Reference proteome</keyword>
<feature type="compositionally biased region" description="Low complexity" evidence="1">
    <location>
        <begin position="134"/>
        <end position="152"/>
    </location>
</feature>
<organism evidence="2 3">
    <name type="scientific">Symbiodinium microadriaticum</name>
    <name type="common">Dinoflagellate</name>
    <name type="synonym">Zooxanthella microadriatica</name>
    <dbReference type="NCBI Taxonomy" id="2951"/>
    <lineage>
        <taxon>Eukaryota</taxon>
        <taxon>Sar</taxon>
        <taxon>Alveolata</taxon>
        <taxon>Dinophyceae</taxon>
        <taxon>Suessiales</taxon>
        <taxon>Symbiodiniaceae</taxon>
        <taxon>Symbiodinium</taxon>
    </lineage>
</organism>
<feature type="compositionally biased region" description="Polar residues" evidence="1">
    <location>
        <begin position="71"/>
        <end position="83"/>
    </location>
</feature>
<sequence length="232" mass="24459">MPCFEPKKASVHSPQGFRVTSACGTSTEGRRTSAYSPYVTSGSDTPRKITFVPTARKVGVVSLQARPCHRSSVSHARSESGVTTCRDEMNDKKARSCESSSRGPSSVPGEAKTAPCTPSPLYRSVQRGSMTPRPASAASSASAPSGGPAALEPSRRRLRPLVLPAWPSTVAWTTFQPGTTPFTGVQRQVSTASVASEISRTGPASSTPRVVTLRSWNSPVESVLRASALEVL</sequence>
<feature type="region of interest" description="Disordered" evidence="1">
    <location>
        <begin position="68"/>
        <end position="153"/>
    </location>
</feature>
<feature type="compositionally biased region" description="Basic and acidic residues" evidence="1">
    <location>
        <begin position="85"/>
        <end position="96"/>
    </location>
</feature>
<protein>
    <submittedName>
        <fullName evidence="2">Uncharacterized protein</fullName>
    </submittedName>
</protein>
<dbReference type="Proteomes" id="UP000186817">
    <property type="component" value="Unassembled WGS sequence"/>
</dbReference>
<dbReference type="EMBL" id="LSRX01000583">
    <property type="protein sequence ID" value="OLP93394.1"/>
    <property type="molecule type" value="Genomic_DNA"/>
</dbReference>
<evidence type="ECO:0000256" key="1">
    <source>
        <dbReference type="SAM" id="MobiDB-lite"/>
    </source>
</evidence>
<comment type="caution">
    <text evidence="2">The sequence shown here is derived from an EMBL/GenBank/DDBJ whole genome shotgun (WGS) entry which is preliminary data.</text>
</comment>
<evidence type="ECO:0000313" key="2">
    <source>
        <dbReference type="EMBL" id="OLP93394.1"/>
    </source>
</evidence>
<feature type="compositionally biased region" description="Low complexity" evidence="1">
    <location>
        <begin position="97"/>
        <end position="110"/>
    </location>
</feature>
<dbReference type="AlphaFoldDB" id="A0A1Q9DDV3"/>
<feature type="compositionally biased region" description="Polar residues" evidence="1">
    <location>
        <begin position="22"/>
        <end position="43"/>
    </location>
</feature>
<dbReference type="OrthoDB" id="10603406at2759"/>
<feature type="region of interest" description="Disordered" evidence="1">
    <location>
        <begin position="1"/>
        <end position="43"/>
    </location>
</feature>
<proteinExistence type="predicted"/>
<accession>A0A1Q9DDV3</accession>
<name>A0A1Q9DDV3_SYMMI</name>
<evidence type="ECO:0000313" key="3">
    <source>
        <dbReference type="Proteomes" id="UP000186817"/>
    </source>
</evidence>
<reference evidence="2 3" key="1">
    <citation type="submission" date="2016-02" db="EMBL/GenBank/DDBJ databases">
        <title>Genome analysis of coral dinoflagellate symbionts highlights evolutionary adaptations to a symbiotic lifestyle.</title>
        <authorList>
            <person name="Aranda M."/>
            <person name="Li Y."/>
            <person name="Liew Y.J."/>
            <person name="Baumgarten S."/>
            <person name="Simakov O."/>
            <person name="Wilson M."/>
            <person name="Piel J."/>
            <person name="Ashoor H."/>
            <person name="Bougouffa S."/>
            <person name="Bajic V.B."/>
            <person name="Ryu T."/>
            <person name="Ravasi T."/>
            <person name="Bayer T."/>
            <person name="Micklem G."/>
            <person name="Kim H."/>
            <person name="Bhak J."/>
            <person name="Lajeunesse T.C."/>
            <person name="Voolstra C.R."/>
        </authorList>
    </citation>
    <scope>NUCLEOTIDE SEQUENCE [LARGE SCALE GENOMIC DNA]</scope>
    <source>
        <strain evidence="2 3">CCMP2467</strain>
    </source>
</reference>
<gene>
    <name evidence="2" type="ORF">AK812_SmicGene24724</name>
</gene>